<dbReference type="RefSeq" id="XP_008890253.1">
    <property type="nucleotide sequence ID" value="XM_008892005.1"/>
</dbReference>
<protein>
    <submittedName>
        <fullName evidence="1">Uncharacterized protein</fullName>
    </submittedName>
</protein>
<dbReference type="EMBL" id="KI669561">
    <property type="protein sequence ID" value="ETN24157.1"/>
    <property type="molecule type" value="Genomic_DNA"/>
</dbReference>
<accession>W2RFI9</accession>
<dbReference type="GeneID" id="20170949"/>
<dbReference type="OrthoDB" id="10473612at2759"/>
<evidence type="ECO:0000313" key="2">
    <source>
        <dbReference type="Proteomes" id="UP000018817"/>
    </source>
</evidence>
<name>W2RFI9_PHYN3</name>
<dbReference type="VEuPathDB" id="FungiDB:PPTG_00593"/>
<gene>
    <name evidence="1" type="ORF">PPTG_00593</name>
</gene>
<sequence>MDAPLDELEVTTSNEHYQVYDPAVFLPASLEEVETVKILRFKPDVEMAAPDDLYERNDKSTKTQLLPEYRHLFVHSASSSFLRTCLSTSGSKSFWRQISMLPSVFEFSCGPWNVYGK</sequence>
<dbReference type="Proteomes" id="UP000018817">
    <property type="component" value="Unassembled WGS sequence"/>
</dbReference>
<proteinExistence type="predicted"/>
<organism evidence="1 2">
    <name type="scientific">Phytophthora nicotianae (strain INRA-310)</name>
    <name type="common">Phytophthora parasitica</name>
    <dbReference type="NCBI Taxonomy" id="761204"/>
    <lineage>
        <taxon>Eukaryota</taxon>
        <taxon>Sar</taxon>
        <taxon>Stramenopiles</taxon>
        <taxon>Oomycota</taxon>
        <taxon>Peronosporomycetes</taxon>
        <taxon>Peronosporales</taxon>
        <taxon>Peronosporaceae</taxon>
        <taxon>Phytophthora</taxon>
    </lineage>
</organism>
<dbReference type="AlphaFoldDB" id="W2RFI9"/>
<evidence type="ECO:0000313" key="1">
    <source>
        <dbReference type="EMBL" id="ETN24157.1"/>
    </source>
</evidence>
<reference evidence="2" key="1">
    <citation type="submission" date="2011-12" db="EMBL/GenBank/DDBJ databases">
        <authorList>
            <consortium name="The Broad Institute Genome Sequencing Platform"/>
            <person name="Russ C."/>
            <person name="Tyler B."/>
            <person name="Panabieres F."/>
            <person name="Shan W."/>
            <person name="Tripathy S."/>
            <person name="Grunwald N."/>
            <person name="Machado M."/>
            <person name="Young S.K."/>
            <person name="Zeng Q."/>
            <person name="Gargeya S."/>
            <person name="Fitzgerald M."/>
            <person name="Haas B."/>
            <person name="Abouelleil A."/>
            <person name="Alvarado L."/>
            <person name="Arachchi H.M."/>
            <person name="Berlin A."/>
            <person name="Chapman S.B."/>
            <person name="Gearin G."/>
            <person name="Goldberg J."/>
            <person name="Griggs A."/>
            <person name="Gujja S."/>
            <person name="Hansen M."/>
            <person name="Heiman D."/>
            <person name="Howarth C."/>
            <person name="Larimer J."/>
            <person name="Lui A."/>
            <person name="MacDonald P.J.P."/>
            <person name="McCowen C."/>
            <person name="Montmayeur A."/>
            <person name="Murphy C."/>
            <person name="Neiman D."/>
            <person name="Pearson M."/>
            <person name="Priest M."/>
            <person name="Roberts A."/>
            <person name="Saif S."/>
            <person name="Shea T."/>
            <person name="Sisk P."/>
            <person name="Stolte C."/>
            <person name="Sykes S."/>
            <person name="Wortman J."/>
            <person name="Nusbaum C."/>
            <person name="Birren B."/>
        </authorList>
    </citation>
    <scope>NUCLEOTIDE SEQUENCE [LARGE SCALE GENOMIC DNA]</scope>
    <source>
        <strain evidence="2">INRA-310</strain>
    </source>
</reference>
<reference evidence="1 2" key="2">
    <citation type="submission" date="2013-11" db="EMBL/GenBank/DDBJ databases">
        <title>The Genome Sequence of Phytophthora parasitica INRA-310.</title>
        <authorList>
            <consortium name="The Broad Institute Genomics Platform"/>
            <person name="Russ C."/>
            <person name="Tyler B."/>
            <person name="Panabieres F."/>
            <person name="Shan W."/>
            <person name="Tripathy S."/>
            <person name="Grunwald N."/>
            <person name="Machado M."/>
            <person name="Johnson C.S."/>
            <person name="Arredondo F."/>
            <person name="Hong C."/>
            <person name="Coffey M."/>
            <person name="Young S.K."/>
            <person name="Zeng Q."/>
            <person name="Gargeya S."/>
            <person name="Fitzgerald M."/>
            <person name="Abouelleil A."/>
            <person name="Alvarado L."/>
            <person name="Chapman S.B."/>
            <person name="Gainer-Dewar J."/>
            <person name="Goldberg J."/>
            <person name="Griggs A."/>
            <person name="Gujja S."/>
            <person name="Hansen M."/>
            <person name="Howarth C."/>
            <person name="Imamovic A."/>
            <person name="Ireland A."/>
            <person name="Larimer J."/>
            <person name="McCowan C."/>
            <person name="Murphy C."/>
            <person name="Pearson M."/>
            <person name="Poon T.W."/>
            <person name="Priest M."/>
            <person name="Roberts A."/>
            <person name="Saif S."/>
            <person name="Shea T."/>
            <person name="Sykes S."/>
            <person name="Wortman J."/>
            <person name="Nusbaum C."/>
            <person name="Birren B."/>
        </authorList>
    </citation>
    <scope>NUCLEOTIDE SEQUENCE [LARGE SCALE GENOMIC DNA]</scope>
    <source>
        <strain evidence="1 2">INRA-310</strain>
    </source>
</reference>